<name>A0ABM7WAC1_9BACT</name>
<dbReference type="Proteomes" id="UP000830055">
    <property type="component" value="Chromosome"/>
</dbReference>
<feature type="domain" description="Formyl transferase C-terminal" evidence="6">
    <location>
        <begin position="201"/>
        <end position="293"/>
    </location>
</feature>
<dbReference type="InterPro" id="IPR036477">
    <property type="entry name" value="Formyl_transf_N_sf"/>
</dbReference>
<dbReference type="InterPro" id="IPR002376">
    <property type="entry name" value="Formyl_transf_N"/>
</dbReference>
<dbReference type="CDD" id="cd08646">
    <property type="entry name" value="FMT_core_Met-tRNA-FMT_N"/>
    <property type="match status" value="1"/>
</dbReference>
<evidence type="ECO:0000256" key="1">
    <source>
        <dbReference type="ARBA" id="ARBA00010699"/>
    </source>
</evidence>
<dbReference type="Pfam" id="PF00551">
    <property type="entry name" value="Formyl_trans_N"/>
    <property type="match status" value="1"/>
</dbReference>
<dbReference type="InterPro" id="IPR044135">
    <property type="entry name" value="Met-tRNA-FMT_C"/>
</dbReference>
<evidence type="ECO:0000259" key="5">
    <source>
        <dbReference type="Pfam" id="PF00551"/>
    </source>
</evidence>
<keyword evidence="8" id="KW-1185">Reference proteome</keyword>
<protein>
    <recommendedName>
        <fullName evidence="2">methionyl-tRNA formyltransferase</fullName>
        <ecNumber evidence="2">2.1.2.9</ecNumber>
    </recommendedName>
</protein>
<organism evidence="7 8">
    <name type="scientific">Desulfofustis limnaeus</name>
    <dbReference type="NCBI Taxonomy" id="2740163"/>
    <lineage>
        <taxon>Bacteria</taxon>
        <taxon>Pseudomonadati</taxon>
        <taxon>Thermodesulfobacteriota</taxon>
        <taxon>Desulfobulbia</taxon>
        <taxon>Desulfobulbales</taxon>
        <taxon>Desulfocapsaceae</taxon>
        <taxon>Desulfofustis</taxon>
    </lineage>
</organism>
<reference evidence="7 8" key="1">
    <citation type="submission" date="2022-01" db="EMBL/GenBank/DDBJ databases">
        <title>Desulfofustis limnae sp. nov., a novel mesophilic sulfate-reducing bacterium isolated from marsh soil.</title>
        <authorList>
            <person name="Watanabe M."/>
            <person name="Takahashi A."/>
            <person name="Kojima H."/>
            <person name="Fukui M."/>
        </authorList>
    </citation>
    <scope>NUCLEOTIDE SEQUENCE [LARGE SCALE GENOMIC DNA]</scope>
    <source>
        <strain evidence="7 8">PPLL</strain>
    </source>
</reference>
<dbReference type="EC" id="2.1.2.9" evidence="2"/>
<evidence type="ECO:0000313" key="7">
    <source>
        <dbReference type="EMBL" id="BDD87907.1"/>
    </source>
</evidence>
<dbReference type="SUPFAM" id="SSF53328">
    <property type="entry name" value="Formyltransferase"/>
    <property type="match status" value="1"/>
</dbReference>
<evidence type="ECO:0000256" key="2">
    <source>
        <dbReference type="ARBA" id="ARBA00012261"/>
    </source>
</evidence>
<gene>
    <name evidence="7" type="primary">fmt_1</name>
    <name evidence="7" type="ORF">DPPLL_22720</name>
</gene>
<evidence type="ECO:0000313" key="8">
    <source>
        <dbReference type="Proteomes" id="UP000830055"/>
    </source>
</evidence>
<dbReference type="SUPFAM" id="SSF50486">
    <property type="entry name" value="FMT C-terminal domain-like"/>
    <property type="match status" value="1"/>
</dbReference>
<dbReference type="Gene3D" id="3.40.50.12230">
    <property type="match status" value="1"/>
</dbReference>
<dbReference type="InterPro" id="IPR005793">
    <property type="entry name" value="Formyl_trans_C"/>
</dbReference>
<dbReference type="RefSeq" id="WP_284151309.1">
    <property type="nucleotide sequence ID" value="NZ_AP025516.1"/>
</dbReference>
<accession>A0ABM7WAC1</accession>
<dbReference type="CDD" id="cd08704">
    <property type="entry name" value="Met_tRNA_FMT_C"/>
    <property type="match status" value="1"/>
</dbReference>
<feature type="domain" description="Formyl transferase N-terminal" evidence="5">
    <location>
        <begin position="1"/>
        <end position="161"/>
    </location>
</feature>
<keyword evidence="3" id="KW-0808">Transferase</keyword>
<dbReference type="InterPro" id="IPR011034">
    <property type="entry name" value="Formyl_transferase-like_C_sf"/>
</dbReference>
<evidence type="ECO:0000259" key="6">
    <source>
        <dbReference type="Pfam" id="PF02911"/>
    </source>
</evidence>
<dbReference type="Pfam" id="PF02911">
    <property type="entry name" value="Formyl_trans_C"/>
    <property type="match status" value="1"/>
</dbReference>
<dbReference type="EMBL" id="AP025516">
    <property type="protein sequence ID" value="BDD87907.1"/>
    <property type="molecule type" value="Genomic_DNA"/>
</dbReference>
<dbReference type="PANTHER" id="PTHR11138">
    <property type="entry name" value="METHIONYL-TRNA FORMYLTRANSFERASE"/>
    <property type="match status" value="1"/>
</dbReference>
<evidence type="ECO:0000256" key="3">
    <source>
        <dbReference type="ARBA" id="ARBA00022679"/>
    </source>
</evidence>
<keyword evidence="4" id="KW-0648">Protein biosynthesis</keyword>
<dbReference type="InterPro" id="IPR041711">
    <property type="entry name" value="Met-tRNA-FMT_N"/>
</dbReference>
<dbReference type="PANTHER" id="PTHR11138:SF5">
    <property type="entry name" value="METHIONYL-TRNA FORMYLTRANSFERASE, MITOCHONDRIAL"/>
    <property type="match status" value="1"/>
</dbReference>
<proteinExistence type="inferred from homology"/>
<comment type="similarity">
    <text evidence="1">Belongs to the Fmt family.</text>
</comment>
<sequence length="316" mass="33091">MRIVFIGQAPFGAEALNALGRHGEQIAGVITVPDSPQQRQANPVRLAAEEQGLPLLQTGRLKSPEAISWVENLAPDLLVLAFVTSFVPPEMITAARLGGINYHPSLLPKYRGGSAINWAVINGEQETGVTIHFIDEGVDTGPILLQRTVTIAPDDTVKSLYFGKLYPLGITMIGEAVRLLRSGEATATPQNESLASFQPVIRPADTIISWERSTAAIYNLIRGADPSPGATTCLNGTLLLLFDAAPATGQGLPGTVLTADDSSFTVATGDGALAIRTVRPAGAKKMAAGDYLAAGSLSIGARFTTPIIDPAGKPTC</sequence>
<evidence type="ECO:0000256" key="4">
    <source>
        <dbReference type="ARBA" id="ARBA00022917"/>
    </source>
</evidence>